<dbReference type="AlphaFoldDB" id="A0A0F4GWM8"/>
<sequence length="269" mass="29848">MPLNHTGGACHALFRVFVLPALTKPALRASRSTNLTCSQPWNRPLRQPFSQSAVRSAKTRAPEVRRYAENDEIKSDKIHLVDAETQAISEPCSLADVLDSLDPKTHRLVQFELHAETRIPVCKIISKRQEYEKAKQRKAASKEQRKQNFKSSEQGMKTLELNWAIDQNDLGHRLEKLKQFLEEGRRVEVVLAGKKKGRKATREECEALLARIGTAVGEVQGAKEKGDMEGKVGGVAKLVYLGKPVKRSDGNVSLSAEKTTGVPASETAE</sequence>
<dbReference type="GO" id="GO:0043022">
    <property type="term" value="F:ribosome binding"/>
    <property type="evidence" value="ECO:0007669"/>
    <property type="project" value="TreeGrafter"/>
</dbReference>
<dbReference type="InterPro" id="IPR036787">
    <property type="entry name" value="T_IF-3_N_sf"/>
</dbReference>
<keyword evidence="7" id="KW-1185">Reference proteome</keyword>
<proteinExistence type="inferred from homology"/>
<dbReference type="Proteomes" id="UP000033647">
    <property type="component" value="Unassembled WGS sequence"/>
</dbReference>
<dbReference type="STRING" id="1047168.A0A0F4GWM8"/>
<gene>
    <name evidence="6" type="ORF">TI39_contig284g00014</name>
</gene>
<dbReference type="OrthoDB" id="21573at2759"/>
<accession>A0A0F4GWM8</accession>
<dbReference type="InterPro" id="IPR001288">
    <property type="entry name" value="Translation_initiation_fac_3"/>
</dbReference>
<name>A0A0F4GWM8_9PEZI</name>
<keyword evidence="3" id="KW-0648">Protein biosynthesis</keyword>
<protein>
    <submittedName>
        <fullName evidence="6">Translation initiation factor 3 like protein</fullName>
    </submittedName>
</protein>
<dbReference type="Gene3D" id="3.30.110.10">
    <property type="entry name" value="Translation initiation factor 3 (IF-3), C-terminal domain"/>
    <property type="match status" value="1"/>
</dbReference>
<dbReference type="GO" id="GO:0003743">
    <property type="term" value="F:translation initiation factor activity"/>
    <property type="evidence" value="ECO:0007669"/>
    <property type="project" value="UniProtKB-KW"/>
</dbReference>
<dbReference type="Gene3D" id="3.10.20.80">
    <property type="entry name" value="Translation initiation factor 3 (IF-3), N-terminal domain"/>
    <property type="match status" value="1"/>
</dbReference>
<keyword evidence="2 6" id="KW-0396">Initiation factor</keyword>
<dbReference type="PANTHER" id="PTHR10938:SF0">
    <property type="entry name" value="TRANSLATION INITIATION FACTOR IF-3, MITOCHONDRIAL"/>
    <property type="match status" value="1"/>
</dbReference>
<comment type="caution">
    <text evidence="6">The sequence shown here is derived from an EMBL/GenBank/DDBJ whole genome shotgun (WGS) entry which is preliminary data.</text>
</comment>
<dbReference type="Pfam" id="PF05198">
    <property type="entry name" value="IF3_N"/>
    <property type="match status" value="1"/>
</dbReference>
<dbReference type="GO" id="GO:0070124">
    <property type="term" value="P:mitochondrial translational initiation"/>
    <property type="evidence" value="ECO:0007669"/>
    <property type="project" value="TreeGrafter"/>
</dbReference>
<comment type="similarity">
    <text evidence="1">Belongs to the IF-3 family.</text>
</comment>
<reference evidence="6 7" key="1">
    <citation type="submission" date="2015-03" db="EMBL/GenBank/DDBJ databases">
        <title>RNA-seq based gene annotation and comparative genomics of four Zymoseptoria species reveal species-specific pathogenicity related genes and transposable element activity.</title>
        <authorList>
            <person name="Grandaubert J."/>
            <person name="Bhattacharyya A."/>
            <person name="Stukenbrock E.H."/>
        </authorList>
    </citation>
    <scope>NUCLEOTIDE SEQUENCE [LARGE SCALE GENOMIC DNA]</scope>
    <source>
        <strain evidence="6 7">Zb18110</strain>
    </source>
</reference>
<evidence type="ECO:0000256" key="4">
    <source>
        <dbReference type="SAM" id="MobiDB-lite"/>
    </source>
</evidence>
<dbReference type="InterPro" id="IPR036788">
    <property type="entry name" value="T_IF-3_C_sf"/>
</dbReference>
<evidence type="ECO:0000256" key="1">
    <source>
        <dbReference type="ARBA" id="ARBA00005439"/>
    </source>
</evidence>
<dbReference type="PANTHER" id="PTHR10938">
    <property type="entry name" value="TRANSLATION INITIATION FACTOR IF-3"/>
    <property type="match status" value="1"/>
</dbReference>
<evidence type="ECO:0000256" key="3">
    <source>
        <dbReference type="ARBA" id="ARBA00022917"/>
    </source>
</evidence>
<evidence type="ECO:0000256" key="2">
    <source>
        <dbReference type="ARBA" id="ARBA00022540"/>
    </source>
</evidence>
<dbReference type="SUPFAM" id="SSF55200">
    <property type="entry name" value="Translation initiation factor IF3, C-terminal domain"/>
    <property type="match status" value="1"/>
</dbReference>
<dbReference type="GO" id="GO:0005739">
    <property type="term" value="C:mitochondrion"/>
    <property type="evidence" value="ECO:0007669"/>
    <property type="project" value="TreeGrafter"/>
</dbReference>
<dbReference type="GO" id="GO:0032790">
    <property type="term" value="P:ribosome disassembly"/>
    <property type="evidence" value="ECO:0007669"/>
    <property type="project" value="TreeGrafter"/>
</dbReference>
<feature type="region of interest" description="Disordered" evidence="4">
    <location>
        <begin position="246"/>
        <end position="269"/>
    </location>
</feature>
<evidence type="ECO:0000313" key="7">
    <source>
        <dbReference type="Proteomes" id="UP000033647"/>
    </source>
</evidence>
<evidence type="ECO:0000313" key="6">
    <source>
        <dbReference type="EMBL" id="KJY01654.1"/>
    </source>
</evidence>
<dbReference type="EMBL" id="LAFY01000276">
    <property type="protein sequence ID" value="KJY01654.1"/>
    <property type="molecule type" value="Genomic_DNA"/>
</dbReference>
<evidence type="ECO:0000259" key="5">
    <source>
        <dbReference type="Pfam" id="PF05198"/>
    </source>
</evidence>
<dbReference type="InterPro" id="IPR019814">
    <property type="entry name" value="Translation_initiation_fac_3_N"/>
</dbReference>
<feature type="domain" description="Translation initiation factor 3 N-terminal" evidence="5">
    <location>
        <begin position="70"/>
        <end position="140"/>
    </location>
</feature>
<organism evidence="6 7">
    <name type="scientific">Zymoseptoria brevis</name>
    <dbReference type="NCBI Taxonomy" id="1047168"/>
    <lineage>
        <taxon>Eukaryota</taxon>
        <taxon>Fungi</taxon>
        <taxon>Dikarya</taxon>
        <taxon>Ascomycota</taxon>
        <taxon>Pezizomycotina</taxon>
        <taxon>Dothideomycetes</taxon>
        <taxon>Dothideomycetidae</taxon>
        <taxon>Mycosphaerellales</taxon>
        <taxon>Mycosphaerellaceae</taxon>
        <taxon>Zymoseptoria</taxon>
    </lineage>
</organism>